<name>A0A8T0D965_9TREM</name>
<dbReference type="Proteomes" id="UP000699462">
    <property type="component" value="Unassembled WGS sequence"/>
</dbReference>
<dbReference type="InterPro" id="IPR033124">
    <property type="entry name" value="Ser_caboxypep_his_AS"/>
</dbReference>
<dbReference type="GO" id="GO:0004185">
    <property type="term" value="F:serine-type carboxypeptidase activity"/>
    <property type="evidence" value="ECO:0007669"/>
    <property type="project" value="InterPro"/>
</dbReference>
<comment type="caution">
    <text evidence="2">The sequence shown here is derived from an EMBL/GenBank/DDBJ whole genome shotgun (WGS) entry which is preliminary data.</text>
</comment>
<dbReference type="PROSITE" id="PS00560">
    <property type="entry name" value="CARBOXYPEPT_SER_HIS"/>
    <property type="match status" value="1"/>
</dbReference>
<organism evidence="2 3">
    <name type="scientific">Paragonimus westermani</name>
    <dbReference type="NCBI Taxonomy" id="34504"/>
    <lineage>
        <taxon>Eukaryota</taxon>
        <taxon>Metazoa</taxon>
        <taxon>Spiralia</taxon>
        <taxon>Lophotrochozoa</taxon>
        <taxon>Platyhelminthes</taxon>
        <taxon>Trematoda</taxon>
        <taxon>Digenea</taxon>
        <taxon>Plagiorchiida</taxon>
        <taxon>Troglotremata</taxon>
        <taxon>Troglotrematidae</taxon>
        <taxon>Paragonimus</taxon>
    </lineage>
</organism>
<keyword evidence="3" id="KW-1185">Reference proteome</keyword>
<reference evidence="2 3" key="1">
    <citation type="submission" date="2019-07" db="EMBL/GenBank/DDBJ databases">
        <title>Annotation for the trematode Paragonimus westermani.</title>
        <authorList>
            <person name="Choi Y.-J."/>
        </authorList>
    </citation>
    <scope>NUCLEOTIDE SEQUENCE [LARGE SCALE GENOMIC DNA]</scope>
    <source>
        <strain evidence="2">180907_Pwestermani</strain>
    </source>
</reference>
<protein>
    <submittedName>
        <fullName evidence="2">Uncharacterized protein</fullName>
    </submittedName>
</protein>
<comment type="similarity">
    <text evidence="1">Belongs to the peptidase S10 family.</text>
</comment>
<dbReference type="SUPFAM" id="SSF53474">
    <property type="entry name" value="alpha/beta-Hydrolases"/>
    <property type="match status" value="1"/>
</dbReference>
<dbReference type="EMBL" id="JTDF01013529">
    <property type="protein sequence ID" value="KAF8563207.1"/>
    <property type="molecule type" value="Genomic_DNA"/>
</dbReference>
<dbReference type="InterPro" id="IPR001563">
    <property type="entry name" value="Peptidase_S10"/>
</dbReference>
<proteinExistence type="inferred from homology"/>
<dbReference type="AlphaFoldDB" id="A0A8T0D965"/>
<evidence type="ECO:0000256" key="1">
    <source>
        <dbReference type="ARBA" id="ARBA00009431"/>
    </source>
</evidence>
<gene>
    <name evidence="2" type="ORF">P879_06167</name>
</gene>
<dbReference type="Gene3D" id="3.40.50.12670">
    <property type="match status" value="1"/>
</dbReference>
<accession>A0A8T0D965</accession>
<sequence length="93" mass="10614">MLFAGDVDLACNYLGLLWFVDNLELQVTSEMKHWLFEDTDETKQIGGVYKIMTKTGNAPLWYVTVRGSGHMVPENKPVAAYHMITQFILGKEF</sequence>
<evidence type="ECO:0000313" key="2">
    <source>
        <dbReference type="EMBL" id="KAF8563207.1"/>
    </source>
</evidence>
<dbReference type="InterPro" id="IPR029058">
    <property type="entry name" value="AB_hydrolase_fold"/>
</dbReference>
<dbReference type="Pfam" id="PF00450">
    <property type="entry name" value="Peptidase_S10"/>
    <property type="match status" value="1"/>
</dbReference>
<dbReference type="OrthoDB" id="443318at2759"/>
<evidence type="ECO:0000313" key="3">
    <source>
        <dbReference type="Proteomes" id="UP000699462"/>
    </source>
</evidence>
<dbReference type="GO" id="GO:0006508">
    <property type="term" value="P:proteolysis"/>
    <property type="evidence" value="ECO:0007669"/>
    <property type="project" value="InterPro"/>
</dbReference>